<keyword evidence="1" id="KW-0472">Membrane</keyword>
<dbReference type="Proteomes" id="UP000299102">
    <property type="component" value="Unassembled WGS sequence"/>
</dbReference>
<dbReference type="STRING" id="151549.A0A4C2AB13"/>
<accession>A0A4C2AB13</accession>
<keyword evidence="1" id="KW-0812">Transmembrane</keyword>
<sequence>MLQIKNNWLSHSLLVTLLVFSVLLFLIQLMLLFQVNQTKGSTAVQVAKSLGFMECGMVALALPRPPPPEMPASLKAKLESQ</sequence>
<dbReference type="AlphaFoldDB" id="A0A4C2AB13"/>
<dbReference type="EMBL" id="BGZK01002750">
    <property type="protein sequence ID" value="GBP96185.1"/>
    <property type="molecule type" value="Genomic_DNA"/>
</dbReference>
<name>A0A4C2AB13_EUMVA</name>
<reference evidence="2 3" key="1">
    <citation type="journal article" date="2019" name="Commun. Biol.">
        <title>The bagworm genome reveals a unique fibroin gene that provides high tensile strength.</title>
        <authorList>
            <person name="Kono N."/>
            <person name="Nakamura H."/>
            <person name="Ohtoshi R."/>
            <person name="Tomita M."/>
            <person name="Numata K."/>
            <person name="Arakawa K."/>
        </authorList>
    </citation>
    <scope>NUCLEOTIDE SEQUENCE [LARGE SCALE GENOMIC DNA]</scope>
</reference>
<protein>
    <submittedName>
        <fullName evidence="2">Uncharacterized protein</fullName>
    </submittedName>
</protein>
<evidence type="ECO:0000313" key="3">
    <source>
        <dbReference type="Proteomes" id="UP000299102"/>
    </source>
</evidence>
<feature type="transmembrane region" description="Helical" evidence="1">
    <location>
        <begin position="12"/>
        <end position="33"/>
    </location>
</feature>
<evidence type="ECO:0000256" key="1">
    <source>
        <dbReference type="SAM" id="Phobius"/>
    </source>
</evidence>
<proteinExistence type="predicted"/>
<evidence type="ECO:0000313" key="2">
    <source>
        <dbReference type="EMBL" id="GBP96185.1"/>
    </source>
</evidence>
<keyword evidence="3" id="KW-1185">Reference proteome</keyword>
<comment type="caution">
    <text evidence="2">The sequence shown here is derived from an EMBL/GenBank/DDBJ whole genome shotgun (WGS) entry which is preliminary data.</text>
</comment>
<gene>
    <name evidence="2" type="ORF">EVAR_69239_1</name>
</gene>
<organism evidence="2 3">
    <name type="scientific">Eumeta variegata</name>
    <name type="common">Bagworm moth</name>
    <name type="synonym">Eumeta japonica</name>
    <dbReference type="NCBI Taxonomy" id="151549"/>
    <lineage>
        <taxon>Eukaryota</taxon>
        <taxon>Metazoa</taxon>
        <taxon>Ecdysozoa</taxon>
        <taxon>Arthropoda</taxon>
        <taxon>Hexapoda</taxon>
        <taxon>Insecta</taxon>
        <taxon>Pterygota</taxon>
        <taxon>Neoptera</taxon>
        <taxon>Endopterygota</taxon>
        <taxon>Lepidoptera</taxon>
        <taxon>Glossata</taxon>
        <taxon>Ditrysia</taxon>
        <taxon>Tineoidea</taxon>
        <taxon>Psychidae</taxon>
        <taxon>Oiketicinae</taxon>
        <taxon>Eumeta</taxon>
    </lineage>
</organism>
<keyword evidence="1" id="KW-1133">Transmembrane helix</keyword>